<feature type="signal peptide" evidence="5">
    <location>
        <begin position="1"/>
        <end position="27"/>
    </location>
</feature>
<dbReference type="OrthoDB" id="9815010at2"/>
<dbReference type="InterPro" id="IPR050498">
    <property type="entry name" value="Ycf3"/>
</dbReference>
<evidence type="ECO:0000256" key="5">
    <source>
        <dbReference type="SAM" id="SignalP"/>
    </source>
</evidence>
<dbReference type="Gene3D" id="1.25.40.10">
    <property type="entry name" value="Tetratricopeptide repeat domain"/>
    <property type="match status" value="1"/>
</dbReference>
<name>A0A7W6FTE7_9HYPH</name>
<reference evidence="6 7" key="1">
    <citation type="submission" date="2020-08" db="EMBL/GenBank/DDBJ databases">
        <title>Genomic Encyclopedia of Type Strains, Phase IV (KMG-IV): sequencing the most valuable type-strain genomes for metagenomic binning, comparative biology and taxonomic classification.</title>
        <authorList>
            <person name="Goeker M."/>
        </authorList>
    </citation>
    <scope>NUCLEOTIDE SEQUENCE [LARGE SCALE GENOMIC DNA]</scope>
    <source>
        <strain evidence="6 7">DSM 25024</strain>
    </source>
</reference>
<protein>
    <submittedName>
        <fullName evidence="6">Tetratricopeptide (TPR) repeat protein</fullName>
    </submittedName>
</protein>
<evidence type="ECO:0000256" key="2">
    <source>
        <dbReference type="ARBA" id="ARBA00022803"/>
    </source>
</evidence>
<accession>A0A7W6FTE7</accession>
<gene>
    <name evidence="6" type="ORF">GGR05_000043</name>
</gene>
<feature type="chain" id="PRO_5031194085" evidence="5">
    <location>
        <begin position="28"/>
        <end position="218"/>
    </location>
</feature>
<dbReference type="RefSeq" id="WP_090961778.1">
    <property type="nucleotide sequence ID" value="NZ_FOOA01000004.1"/>
</dbReference>
<evidence type="ECO:0000256" key="1">
    <source>
        <dbReference type="ARBA" id="ARBA00022737"/>
    </source>
</evidence>
<dbReference type="SMART" id="SM00028">
    <property type="entry name" value="TPR"/>
    <property type="match status" value="3"/>
</dbReference>
<organism evidence="6 7">
    <name type="scientific">Aureimonas phyllosphaerae</name>
    <dbReference type="NCBI Taxonomy" id="1166078"/>
    <lineage>
        <taxon>Bacteria</taxon>
        <taxon>Pseudomonadati</taxon>
        <taxon>Pseudomonadota</taxon>
        <taxon>Alphaproteobacteria</taxon>
        <taxon>Hyphomicrobiales</taxon>
        <taxon>Aurantimonadaceae</taxon>
        <taxon>Aureimonas</taxon>
    </lineage>
</organism>
<dbReference type="Pfam" id="PF13432">
    <property type="entry name" value="TPR_16"/>
    <property type="match status" value="1"/>
</dbReference>
<evidence type="ECO:0000256" key="3">
    <source>
        <dbReference type="PROSITE-ProRule" id="PRU00339"/>
    </source>
</evidence>
<dbReference type="AlphaFoldDB" id="A0A7W6FTE7"/>
<dbReference type="PANTHER" id="PTHR44858">
    <property type="entry name" value="TETRATRICOPEPTIDE REPEAT PROTEIN 6"/>
    <property type="match status" value="1"/>
</dbReference>
<dbReference type="Proteomes" id="UP000531216">
    <property type="component" value="Unassembled WGS sequence"/>
</dbReference>
<keyword evidence="2 3" id="KW-0802">TPR repeat</keyword>
<evidence type="ECO:0000256" key="4">
    <source>
        <dbReference type="SAM" id="MobiDB-lite"/>
    </source>
</evidence>
<keyword evidence="1" id="KW-0677">Repeat</keyword>
<dbReference type="EMBL" id="JACIDO010000001">
    <property type="protein sequence ID" value="MBB3933932.1"/>
    <property type="molecule type" value="Genomic_DNA"/>
</dbReference>
<evidence type="ECO:0000313" key="7">
    <source>
        <dbReference type="Proteomes" id="UP000531216"/>
    </source>
</evidence>
<feature type="region of interest" description="Disordered" evidence="4">
    <location>
        <begin position="31"/>
        <end position="56"/>
    </location>
</feature>
<feature type="repeat" description="TPR" evidence="3">
    <location>
        <begin position="166"/>
        <end position="199"/>
    </location>
</feature>
<keyword evidence="7" id="KW-1185">Reference proteome</keyword>
<dbReference type="SUPFAM" id="SSF48452">
    <property type="entry name" value="TPR-like"/>
    <property type="match status" value="1"/>
</dbReference>
<dbReference type="InterPro" id="IPR011990">
    <property type="entry name" value="TPR-like_helical_dom_sf"/>
</dbReference>
<proteinExistence type="predicted"/>
<dbReference type="PANTHER" id="PTHR44858:SF1">
    <property type="entry name" value="UDP-N-ACETYLGLUCOSAMINE--PEPTIDE N-ACETYLGLUCOSAMINYLTRANSFERASE SPINDLY-RELATED"/>
    <property type="match status" value="1"/>
</dbReference>
<keyword evidence="5" id="KW-0732">Signal</keyword>
<comment type="caution">
    <text evidence="6">The sequence shown here is derived from an EMBL/GenBank/DDBJ whole genome shotgun (WGS) entry which is preliminary data.</text>
</comment>
<dbReference type="InterPro" id="IPR019734">
    <property type="entry name" value="TPR_rpt"/>
</dbReference>
<dbReference type="PROSITE" id="PS50005">
    <property type="entry name" value="TPR"/>
    <property type="match status" value="1"/>
</dbReference>
<evidence type="ECO:0000313" key="6">
    <source>
        <dbReference type="EMBL" id="MBB3933932.1"/>
    </source>
</evidence>
<sequence length="218" mass="23109">MRAFSRFKTTLLAAALVSATVTAPSMAQDATAPGALPAPETPAAAANSSPAAPPVAETREARLGGLFERLKREPDAEKATGIANEIQSVWLESGSATVDLLMLRATQAIARKDAAAALDFTDQAIVLDPDYAEAYNRRATLHYTQNRYALSMADVEAVLKREPRHFGALTGLGAMLEELGRDREALDAYSRALAIYPTLKAAQDAAGRLAEELSGQPA</sequence>